<dbReference type="SUPFAM" id="SSF81383">
    <property type="entry name" value="F-box domain"/>
    <property type="match status" value="1"/>
</dbReference>
<dbReference type="InterPro" id="IPR017451">
    <property type="entry name" value="F-box-assoc_interact_dom"/>
</dbReference>
<evidence type="ECO:0000259" key="1">
    <source>
        <dbReference type="PROSITE" id="PS50181"/>
    </source>
</evidence>
<organism evidence="2 3">
    <name type="scientific">Heracleum sosnowskyi</name>
    <dbReference type="NCBI Taxonomy" id="360622"/>
    <lineage>
        <taxon>Eukaryota</taxon>
        <taxon>Viridiplantae</taxon>
        <taxon>Streptophyta</taxon>
        <taxon>Embryophyta</taxon>
        <taxon>Tracheophyta</taxon>
        <taxon>Spermatophyta</taxon>
        <taxon>Magnoliopsida</taxon>
        <taxon>eudicotyledons</taxon>
        <taxon>Gunneridae</taxon>
        <taxon>Pentapetalae</taxon>
        <taxon>asterids</taxon>
        <taxon>campanulids</taxon>
        <taxon>Apiales</taxon>
        <taxon>Apiaceae</taxon>
        <taxon>Apioideae</taxon>
        <taxon>apioid superclade</taxon>
        <taxon>Tordylieae</taxon>
        <taxon>Tordyliinae</taxon>
        <taxon>Heracleum</taxon>
    </lineage>
</organism>
<dbReference type="InterPro" id="IPR001810">
    <property type="entry name" value="F-box_dom"/>
</dbReference>
<comment type="caution">
    <text evidence="2">The sequence shown here is derived from an EMBL/GenBank/DDBJ whole genome shotgun (WGS) entry which is preliminary data.</text>
</comment>
<dbReference type="EMBL" id="JAUIZM010000003">
    <property type="protein sequence ID" value="KAK1391283.1"/>
    <property type="molecule type" value="Genomic_DNA"/>
</dbReference>
<dbReference type="InterPro" id="IPR013187">
    <property type="entry name" value="F-box-assoc_dom_typ3"/>
</dbReference>
<dbReference type="Pfam" id="PF08268">
    <property type="entry name" value="FBA_3"/>
    <property type="match status" value="1"/>
</dbReference>
<proteinExistence type="predicted"/>
<dbReference type="PANTHER" id="PTHR31672">
    <property type="entry name" value="BNACNNG10540D PROTEIN"/>
    <property type="match status" value="1"/>
</dbReference>
<evidence type="ECO:0000313" key="2">
    <source>
        <dbReference type="EMBL" id="KAK1391283.1"/>
    </source>
</evidence>
<dbReference type="PANTHER" id="PTHR31672:SF13">
    <property type="entry name" value="F-BOX PROTEIN CPR30-LIKE"/>
    <property type="match status" value="1"/>
</dbReference>
<feature type="domain" description="F-box" evidence="1">
    <location>
        <begin position="1"/>
        <end position="44"/>
    </location>
</feature>
<dbReference type="Gene3D" id="3.30.40.10">
    <property type="entry name" value="Zinc/RING finger domain, C3HC4 (zinc finger)"/>
    <property type="match status" value="1"/>
</dbReference>
<dbReference type="Pfam" id="PF00646">
    <property type="entry name" value="F-box"/>
    <property type="match status" value="1"/>
</dbReference>
<dbReference type="InterPro" id="IPR013083">
    <property type="entry name" value="Znf_RING/FYVE/PHD"/>
</dbReference>
<name>A0AAD8IU77_9APIA</name>
<reference evidence="2" key="2">
    <citation type="submission" date="2023-05" db="EMBL/GenBank/DDBJ databases">
        <authorList>
            <person name="Schelkunov M.I."/>
        </authorList>
    </citation>
    <scope>NUCLEOTIDE SEQUENCE</scope>
    <source>
        <strain evidence="2">Hsosn_3</strain>
        <tissue evidence="2">Leaf</tissue>
    </source>
</reference>
<dbReference type="InterPro" id="IPR036047">
    <property type="entry name" value="F-box-like_dom_sf"/>
</dbReference>
<reference evidence="2" key="1">
    <citation type="submission" date="2023-02" db="EMBL/GenBank/DDBJ databases">
        <title>Genome of toxic invasive species Heracleum sosnowskyi carries increased number of genes despite the absence of recent whole-genome duplications.</title>
        <authorList>
            <person name="Schelkunov M."/>
            <person name="Shtratnikova V."/>
            <person name="Makarenko M."/>
            <person name="Klepikova A."/>
            <person name="Omelchenko D."/>
            <person name="Novikova G."/>
            <person name="Obukhova E."/>
            <person name="Bogdanov V."/>
            <person name="Penin A."/>
            <person name="Logacheva M."/>
        </authorList>
    </citation>
    <scope>NUCLEOTIDE SEQUENCE</scope>
    <source>
        <strain evidence="2">Hsosn_3</strain>
        <tissue evidence="2">Leaf</tissue>
    </source>
</reference>
<dbReference type="Proteomes" id="UP001237642">
    <property type="component" value="Unassembled WGS sequence"/>
</dbReference>
<dbReference type="InterPro" id="IPR050796">
    <property type="entry name" value="SCF_F-box_component"/>
</dbReference>
<dbReference type="PROSITE" id="PS50181">
    <property type="entry name" value="FBOX"/>
    <property type="match status" value="1"/>
</dbReference>
<sequence>MALLPCKMIEEILYRVPVKHLLRFRCLSKGWCSRIDSSDFAKKQFKTSLERNSGVGILINGEGRMNLDSLKSLELDRSFKYLFSDTQFVGASNGLLCVFRSVPQELDVYAQERTYLLNPITRTCIIIPRVPPEFPKYDALYFCGFGYDEVNNDFKVLMIAQPKDQFGGDRFFVILYSLKTNVWTRIQNVPGNISFGRSNPYSGTMFGGVFASGSLHWTATEDQKDVIVAFDLTLEQFKQVPFPPTRYRFRLLGNLGQCLSIEDYSESLVDVWVMKYCGAERTWYKAASYNLDPESEDSISTVGIRGCWTEHFIVKINEGQSRRVRCMAEKCNEICDEGKFKSLVSARYPVLPEKFYCFLLQSYIDVNKKVKWSHSIPHCENELRVQDDQYCEVECACGLQTAVLL</sequence>
<evidence type="ECO:0000313" key="3">
    <source>
        <dbReference type="Proteomes" id="UP001237642"/>
    </source>
</evidence>
<protein>
    <recommendedName>
        <fullName evidence="1">F-box domain-containing protein</fullName>
    </recommendedName>
</protein>
<keyword evidence="3" id="KW-1185">Reference proteome</keyword>
<dbReference type="AlphaFoldDB" id="A0AAD8IU77"/>
<dbReference type="NCBIfam" id="TIGR01640">
    <property type="entry name" value="F_box_assoc_1"/>
    <property type="match status" value="1"/>
</dbReference>
<accession>A0AAD8IU77</accession>
<gene>
    <name evidence="2" type="ORF">POM88_010339</name>
</gene>
<dbReference type="SMART" id="SM00256">
    <property type="entry name" value="FBOX"/>
    <property type="match status" value="1"/>
</dbReference>